<dbReference type="PROSITE" id="PS50005">
    <property type="entry name" value="TPR"/>
    <property type="match status" value="4"/>
</dbReference>
<reference evidence="4 5" key="1">
    <citation type="journal article" date="2016" name="Nat. Commun.">
        <title>Thousands of microbial genomes shed light on interconnected biogeochemical processes in an aquifer system.</title>
        <authorList>
            <person name="Anantharaman K."/>
            <person name="Brown C.T."/>
            <person name="Hug L.A."/>
            <person name="Sharon I."/>
            <person name="Castelle C.J."/>
            <person name="Probst A.J."/>
            <person name="Thomas B.C."/>
            <person name="Singh A."/>
            <person name="Wilkins M.J."/>
            <person name="Karaoz U."/>
            <person name="Brodie E.L."/>
            <person name="Williams K.H."/>
            <person name="Hubbard S.S."/>
            <person name="Banfield J.F."/>
        </authorList>
    </citation>
    <scope>NUCLEOTIDE SEQUENCE [LARGE SCALE GENOMIC DNA]</scope>
</reference>
<feature type="transmembrane region" description="Helical" evidence="3">
    <location>
        <begin position="305"/>
        <end position="323"/>
    </location>
</feature>
<keyword evidence="3" id="KW-0472">Membrane</keyword>
<dbReference type="InterPro" id="IPR019734">
    <property type="entry name" value="TPR_rpt"/>
</dbReference>
<dbReference type="GO" id="GO:0000030">
    <property type="term" value="F:mannosyltransferase activity"/>
    <property type="evidence" value="ECO:0007669"/>
    <property type="project" value="TreeGrafter"/>
</dbReference>
<feature type="transmembrane region" description="Helical" evidence="3">
    <location>
        <begin position="365"/>
        <end position="386"/>
    </location>
</feature>
<feature type="repeat" description="TPR" evidence="1">
    <location>
        <begin position="539"/>
        <end position="572"/>
    </location>
</feature>
<feature type="transmembrane region" description="Helical" evidence="3">
    <location>
        <begin position="282"/>
        <end position="298"/>
    </location>
</feature>
<dbReference type="Pfam" id="PF13414">
    <property type="entry name" value="TPR_11"/>
    <property type="match status" value="1"/>
</dbReference>
<dbReference type="InterPro" id="IPR052384">
    <property type="entry name" value="TMTC_O-mannosyltransferase"/>
</dbReference>
<evidence type="ECO:0000256" key="3">
    <source>
        <dbReference type="SAM" id="Phobius"/>
    </source>
</evidence>
<feature type="transmembrane region" description="Helical" evidence="3">
    <location>
        <begin position="335"/>
        <end position="353"/>
    </location>
</feature>
<feature type="transmembrane region" description="Helical" evidence="3">
    <location>
        <begin position="120"/>
        <end position="143"/>
    </location>
</feature>
<organism evidence="4 5">
    <name type="scientific">Candidatus Edwardsbacteria bacterium GWF2_54_11</name>
    <dbReference type="NCBI Taxonomy" id="1817851"/>
    <lineage>
        <taxon>Bacteria</taxon>
        <taxon>Candidatus Edwardsiibacteriota</taxon>
    </lineage>
</organism>
<dbReference type="SUPFAM" id="SSF48452">
    <property type="entry name" value="TPR-like"/>
    <property type="match status" value="1"/>
</dbReference>
<gene>
    <name evidence="4" type="ORF">A2024_07880</name>
</gene>
<keyword evidence="3" id="KW-1133">Transmembrane helix</keyword>
<evidence type="ECO:0000313" key="5">
    <source>
        <dbReference type="Proteomes" id="UP000177230"/>
    </source>
</evidence>
<evidence type="ECO:0000256" key="1">
    <source>
        <dbReference type="PROSITE-ProRule" id="PRU00339"/>
    </source>
</evidence>
<feature type="transmembrane region" description="Helical" evidence="3">
    <location>
        <begin position="92"/>
        <end position="113"/>
    </location>
</feature>
<feature type="transmembrane region" description="Helical" evidence="3">
    <location>
        <begin position="217"/>
        <end position="237"/>
    </location>
</feature>
<keyword evidence="3" id="KW-0812">Transmembrane</keyword>
<protein>
    <submittedName>
        <fullName evidence="4">Uncharacterized protein</fullName>
    </submittedName>
</protein>
<feature type="transmembrane region" description="Helical" evidence="3">
    <location>
        <begin position="178"/>
        <end position="205"/>
    </location>
</feature>
<feature type="repeat" description="TPR" evidence="1">
    <location>
        <begin position="505"/>
        <end position="538"/>
    </location>
</feature>
<comment type="caution">
    <text evidence="4">The sequence shown here is derived from an EMBL/GenBank/DDBJ whole genome shotgun (WGS) entry which is preliminary data.</text>
</comment>
<feature type="repeat" description="TPR" evidence="1">
    <location>
        <begin position="403"/>
        <end position="436"/>
    </location>
</feature>
<feature type="region of interest" description="Disordered" evidence="2">
    <location>
        <begin position="558"/>
        <end position="577"/>
    </location>
</feature>
<dbReference type="EMBL" id="MFFM01000037">
    <property type="protein sequence ID" value="OGF11176.1"/>
    <property type="molecule type" value="Genomic_DNA"/>
</dbReference>
<dbReference type="Gene3D" id="1.25.40.10">
    <property type="entry name" value="Tetratricopeptide repeat domain"/>
    <property type="match status" value="1"/>
</dbReference>
<dbReference type="Pfam" id="PF13431">
    <property type="entry name" value="TPR_17"/>
    <property type="match status" value="1"/>
</dbReference>
<dbReference type="PANTHER" id="PTHR44216:SF3">
    <property type="entry name" value="PROTEIN O-MANNOSYL-TRANSFERASE TMTC2"/>
    <property type="match status" value="1"/>
</dbReference>
<dbReference type="PANTHER" id="PTHR44216">
    <property type="entry name" value="PROTEIN O-MANNOSYL-TRANSFERASE TMTC2"/>
    <property type="match status" value="1"/>
</dbReference>
<feature type="repeat" description="TPR" evidence="1">
    <location>
        <begin position="437"/>
        <end position="470"/>
    </location>
</feature>
<dbReference type="PROSITE" id="PS50293">
    <property type="entry name" value="TPR_REGION"/>
    <property type="match status" value="2"/>
</dbReference>
<dbReference type="GO" id="GO:0035269">
    <property type="term" value="P:protein O-linked glycosylation via mannose"/>
    <property type="evidence" value="ECO:0007669"/>
    <property type="project" value="TreeGrafter"/>
</dbReference>
<keyword evidence="1" id="KW-0802">TPR repeat</keyword>
<sequence>MKKYMDTFLRRLPFWRQYALLGLLLYAPAVFFKYTYFDDYTLIVQDAGFISNAHNVLKIFSSDVFRAETVAYRPFLTLSLMIDARIGGTSPWIYHLSNIIIHLTAACLLFFFLKKSEVGAGLATLLSIFFLVHPALVPAVAWIPGRNDSLLGLAVLLWLISLYKITQTGSRGWLFIHLTFYLSALFIKEAALVLPAVGLVYMMFYRAGDLSRQSRCALMIGWGGISVFWFVLRNSAIGGSNESGRMIFNSFWENVQGLLGYLGKILLPFNLSVIPIPGINMVLYGAVVVIIIIAAIAARGLKNKGLFYTGASILVLFLLPHLLRGAEFVNFLEHRLYVPLLGFVLMLSQMNVLGEINWRKTANFAAAAIILGVFAALSIIRLPIYYDHNSLLLNLIEKTPGLALSYQHLGYIFTESGQYNKAQLYYQKALTLEPKNKNIFHGLGVVYESQGNWEKAEDSFKKGLELAPRSSSLRYNLAYLYHQRGDTAGAERQYKLAILSRPENIRAQLNLGMLYHQQGKLQQAERQYKRVLSIDGKASQALFNLGILFRQTGRRDSSENYLKRAAGENPELEKHMP</sequence>
<evidence type="ECO:0000313" key="4">
    <source>
        <dbReference type="EMBL" id="OGF11176.1"/>
    </source>
</evidence>
<proteinExistence type="predicted"/>
<dbReference type="InterPro" id="IPR011990">
    <property type="entry name" value="TPR-like_helical_dom_sf"/>
</dbReference>
<feature type="transmembrane region" description="Helical" evidence="3">
    <location>
        <begin position="12"/>
        <end position="32"/>
    </location>
</feature>
<name>A0A1F5R9S9_9BACT</name>
<dbReference type="SMART" id="SM00028">
    <property type="entry name" value="TPR"/>
    <property type="match status" value="5"/>
</dbReference>
<dbReference type="Proteomes" id="UP000177230">
    <property type="component" value="Unassembled WGS sequence"/>
</dbReference>
<dbReference type="AlphaFoldDB" id="A0A1F5R9S9"/>
<evidence type="ECO:0000256" key="2">
    <source>
        <dbReference type="SAM" id="MobiDB-lite"/>
    </source>
</evidence>
<accession>A0A1F5R9S9</accession>
<dbReference type="Pfam" id="PF13424">
    <property type="entry name" value="TPR_12"/>
    <property type="match status" value="1"/>
</dbReference>